<sequence length="473" mass="52854">MDDESPSARNASLPVADVPESNGRASHDESAGIQPHFSSEINQDTSRQDTRRRSSNISDYSLKDARNSIQASTEDLLFPRLNTLGNESIQVTSPWHSAPLAFALLPALAGILFTNGSGIVTDVMLLGLAAIFLNWSVRLPWEWYHAAQVARKSYEGTRKVEIFNDKVDGTTLHNVPEEDEFLDEINSDPTHVQHPSSQTAAAASELSRHESLALLSCFAFPLLGAYLLHSLRSQLKRPSDGLVSNYNLTIFLLASELRPVAHVVKLIQSRTLVLRNVVAYKSHNNDISTEFTKDLCKRLENLEAQYISNGNTNLGTRIGEKQSNIVTMEVRRNLQPDIDALNRAVRRYEKRATIQAFQTDSRLQELEARLNDYISLAAAAANNNNNRRHVSIIDLIEWVTATIFQPFRIISALISLPLSLINVSPLDERNWSQKKEGTNDNKTRKSINGKISSKTSCRSRDLLQGRASKKPYD</sequence>
<protein>
    <submittedName>
        <fullName evidence="2">Uncharacterized protein</fullName>
    </submittedName>
</protein>
<evidence type="ECO:0000313" key="3">
    <source>
        <dbReference type="Proteomes" id="UP000237438"/>
    </source>
</evidence>
<reference evidence="2 3" key="1">
    <citation type="submission" date="2017-10" db="EMBL/GenBank/DDBJ databases">
        <title>Development of genomic resources for the powdery mildew, Erysiphe pulchra.</title>
        <authorList>
            <person name="Wadl P.A."/>
            <person name="Mack B.M."/>
            <person name="Moore G."/>
            <person name="Beltz S.B."/>
        </authorList>
    </citation>
    <scope>NUCLEOTIDE SEQUENCE [LARGE SCALE GENOMIC DNA]</scope>
    <source>
        <strain evidence="2">Cflorida</strain>
    </source>
</reference>
<dbReference type="Proteomes" id="UP000237438">
    <property type="component" value="Unassembled WGS sequence"/>
</dbReference>
<proteinExistence type="predicted"/>
<feature type="region of interest" description="Disordered" evidence="1">
    <location>
        <begin position="431"/>
        <end position="473"/>
    </location>
</feature>
<keyword evidence="3" id="KW-1185">Reference proteome</keyword>
<evidence type="ECO:0000313" key="2">
    <source>
        <dbReference type="EMBL" id="POS86964.1"/>
    </source>
</evidence>
<organism evidence="2 3">
    <name type="scientific">Erysiphe pulchra</name>
    <dbReference type="NCBI Taxonomy" id="225359"/>
    <lineage>
        <taxon>Eukaryota</taxon>
        <taxon>Fungi</taxon>
        <taxon>Dikarya</taxon>
        <taxon>Ascomycota</taxon>
        <taxon>Pezizomycotina</taxon>
        <taxon>Leotiomycetes</taxon>
        <taxon>Erysiphales</taxon>
        <taxon>Erysiphaceae</taxon>
        <taxon>Erysiphe</taxon>
    </lineage>
</organism>
<dbReference type="OrthoDB" id="5422510at2759"/>
<dbReference type="EMBL" id="PEDP01000216">
    <property type="protein sequence ID" value="POS86964.1"/>
    <property type="molecule type" value="Genomic_DNA"/>
</dbReference>
<dbReference type="AlphaFoldDB" id="A0A2S4PY52"/>
<feature type="region of interest" description="Disordered" evidence="1">
    <location>
        <begin position="1"/>
        <end position="57"/>
    </location>
</feature>
<gene>
    <name evidence="2" type="ORF">EPUL_002407</name>
</gene>
<feature type="compositionally biased region" description="Basic and acidic residues" evidence="1">
    <location>
        <begin position="431"/>
        <end position="443"/>
    </location>
</feature>
<comment type="caution">
    <text evidence="2">The sequence shown here is derived from an EMBL/GenBank/DDBJ whole genome shotgun (WGS) entry which is preliminary data.</text>
</comment>
<name>A0A2S4PY52_9PEZI</name>
<dbReference type="STRING" id="225359.A0A2S4PY52"/>
<dbReference type="PANTHER" id="PTHR42032:SF1">
    <property type="entry name" value="YALI0E30679P"/>
    <property type="match status" value="1"/>
</dbReference>
<accession>A0A2S4PY52</accession>
<dbReference type="PANTHER" id="PTHR42032">
    <property type="entry name" value="YALI0E30679P"/>
    <property type="match status" value="1"/>
</dbReference>
<evidence type="ECO:0000256" key="1">
    <source>
        <dbReference type="SAM" id="MobiDB-lite"/>
    </source>
</evidence>